<dbReference type="Proteomes" id="UP000321514">
    <property type="component" value="Unassembled WGS sequence"/>
</dbReference>
<reference evidence="3 4" key="1">
    <citation type="submission" date="2016-10" db="EMBL/GenBank/DDBJ databases">
        <authorList>
            <person name="Varghese N."/>
            <person name="Submissions S."/>
        </authorList>
    </citation>
    <scope>NUCLEOTIDE SEQUENCE [LARGE SCALE GENOMIC DNA]</scope>
    <source>
        <strain evidence="3 4">DSM 16525</strain>
    </source>
</reference>
<name>A0A511TBA2_MYXFU</name>
<dbReference type="OrthoDB" id="488523at2"/>
<accession>A0A511TBA2</accession>
<keyword evidence="4" id="KW-1185">Reference proteome</keyword>
<dbReference type="RefSeq" id="WP_074954835.1">
    <property type="nucleotide sequence ID" value="NZ_BJXR01000048.1"/>
</dbReference>
<evidence type="ECO:0000259" key="1">
    <source>
        <dbReference type="Pfam" id="PF07862"/>
    </source>
</evidence>
<protein>
    <recommendedName>
        <fullName evidence="1">Nif11 domain-containing protein</fullName>
    </recommendedName>
</protein>
<dbReference type="Proteomes" id="UP000183760">
    <property type="component" value="Unassembled WGS sequence"/>
</dbReference>
<dbReference type="STRING" id="1334629.MFUL124B02_26195"/>
<dbReference type="InterPro" id="IPR012903">
    <property type="entry name" value="Nif11"/>
</dbReference>
<dbReference type="EMBL" id="BJXR01000048">
    <property type="protein sequence ID" value="GEN11461.1"/>
    <property type="molecule type" value="Genomic_DNA"/>
</dbReference>
<feature type="domain" description="Nif11" evidence="1">
    <location>
        <begin position="1"/>
        <end position="52"/>
    </location>
</feature>
<dbReference type="EMBL" id="FOIB01000005">
    <property type="protein sequence ID" value="SEU13236.1"/>
    <property type="molecule type" value="Genomic_DNA"/>
</dbReference>
<reference evidence="2 5" key="2">
    <citation type="submission" date="2019-07" db="EMBL/GenBank/DDBJ databases">
        <title>Whole genome shotgun sequence of Myxococcus fulvus NBRC 100333.</title>
        <authorList>
            <person name="Hosoyama A."/>
            <person name="Uohara A."/>
            <person name="Ohji S."/>
            <person name="Ichikawa N."/>
        </authorList>
    </citation>
    <scope>NUCLEOTIDE SEQUENCE [LARGE SCALE GENOMIC DNA]</scope>
    <source>
        <strain evidence="2 5">NBRC 100333</strain>
    </source>
</reference>
<evidence type="ECO:0000313" key="5">
    <source>
        <dbReference type="Proteomes" id="UP000321514"/>
    </source>
</evidence>
<gene>
    <name evidence="2" type="ORF">MFU01_64980</name>
    <name evidence="3" type="ORF">SAMN05443572_105177</name>
</gene>
<proteinExistence type="predicted"/>
<evidence type="ECO:0000313" key="3">
    <source>
        <dbReference type="EMBL" id="SEU13236.1"/>
    </source>
</evidence>
<evidence type="ECO:0000313" key="4">
    <source>
        <dbReference type="Proteomes" id="UP000183760"/>
    </source>
</evidence>
<dbReference type="AlphaFoldDB" id="A0A511TBA2"/>
<comment type="caution">
    <text evidence="2">The sequence shown here is derived from an EMBL/GenBank/DDBJ whole genome shotgun (WGS) entry which is preliminary data.</text>
</comment>
<organism evidence="2 5">
    <name type="scientific">Myxococcus fulvus</name>
    <dbReference type="NCBI Taxonomy" id="33"/>
    <lineage>
        <taxon>Bacteria</taxon>
        <taxon>Pseudomonadati</taxon>
        <taxon>Myxococcota</taxon>
        <taxon>Myxococcia</taxon>
        <taxon>Myxococcales</taxon>
        <taxon>Cystobacterineae</taxon>
        <taxon>Myxococcaceae</taxon>
        <taxon>Myxococcus</taxon>
    </lineage>
</organism>
<sequence length="68" mass="8026">MSLEDFERFRVRVLEDGVLQEELRGPKDVPGFIALAIRLGAERGCHFTEAELRELIREERKRWLGTWV</sequence>
<dbReference type="Pfam" id="PF07862">
    <property type="entry name" value="Nif11"/>
    <property type="match status" value="1"/>
</dbReference>
<evidence type="ECO:0000313" key="2">
    <source>
        <dbReference type="EMBL" id="GEN11461.1"/>
    </source>
</evidence>